<organism evidence="5 6">
    <name type="scientific">Aequorivita vitellina</name>
    <dbReference type="NCBI Taxonomy" id="2874475"/>
    <lineage>
        <taxon>Bacteria</taxon>
        <taxon>Pseudomonadati</taxon>
        <taxon>Bacteroidota</taxon>
        <taxon>Flavobacteriia</taxon>
        <taxon>Flavobacteriales</taxon>
        <taxon>Flavobacteriaceae</taxon>
        <taxon>Aequorivita</taxon>
    </lineage>
</organism>
<feature type="domain" description="Glycosyltransferase 2-like" evidence="3">
    <location>
        <begin position="6"/>
        <end position="111"/>
    </location>
</feature>
<evidence type="ECO:0000256" key="1">
    <source>
        <dbReference type="ARBA" id="ARBA00022679"/>
    </source>
</evidence>
<dbReference type="RefSeq" id="WP_237603663.1">
    <property type="nucleotide sequence ID" value="NZ_JAIRBA010000027.1"/>
</dbReference>
<dbReference type="InterPro" id="IPR029044">
    <property type="entry name" value="Nucleotide-diphossugar_trans"/>
</dbReference>
<dbReference type="CDD" id="cd00761">
    <property type="entry name" value="Glyco_tranf_GTA_type"/>
    <property type="match status" value="1"/>
</dbReference>
<evidence type="ECO:0000259" key="4">
    <source>
        <dbReference type="Pfam" id="PF02709"/>
    </source>
</evidence>
<sequence>MKNLISIIIPCYNDGEFIEKSVRSALTQSYLNKEVIVVDDGSNIVTKKILRDLEPELDLLITQENRGQSSARNNGIQNASGDFILVLDSDDYFEPTFCEKAFLEMKKNEYIKLVTCHAMLHFQDNSKRIYIPNGGTLIDFLYSNSAIGNALFRKKDWEVIGGYDETMRDGWEDWEFYIRLIQLGGICEVIPEVLFHYNKRCNTTTLRANSKKYELWRYIFSKHAALYMENYKLTIDFLLDKIKQEESEMKSIRNKIDFRVGRNMLYPFRMIKRIFK</sequence>
<dbReference type="Pfam" id="PF02709">
    <property type="entry name" value="Glyco_transf_7C"/>
    <property type="match status" value="1"/>
</dbReference>
<dbReference type="EMBL" id="JAIRBA010000027">
    <property type="protein sequence ID" value="MCG2419878.1"/>
    <property type="molecule type" value="Genomic_DNA"/>
</dbReference>
<keyword evidence="1" id="KW-0808">Transferase</keyword>
<reference evidence="5" key="1">
    <citation type="submission" date="2021-09" db="EMBL/GenBank/DDBJ databases">
        <title>Genome of Aequorivita sp. strain F47161.</title>
        <authorList>
            <person name="Wang Y."/>
        </authorList>
    </citation>
    <scope>NUCLEOTIDE SEQUENCE</scope>
    <source>
        <strain evidence="5">F47161</strain>
    </source>
</reference>
<proteinExistence type="predicted"/>
<protein>
    <submittedName>
        <fullName evidence="5">Glycosyltransferase family 2 protein</fullName>
    </submittedName>
</protein>
<evidence type="ECO:0000256" key="2">
    <source>
        <dbReference type="SAM" id="Coils"/>
    </source>
</evidence>
<dbReference type="Gene3D" id="3.90.550.10">
    <property type="entry name" value="Spore Coat Polysaccharide Biosynthesis Protein SpsA, Chain A"/>
    <property type="match status" value="1"/>
</dbReference>
<feature type="coiled-coil region" evidence="2">
    <location>
        <begin position="228"/>
        <end position="255"/>
    </location>
</feature>
<dbReference type="Proteomes" id="UP001139461">
    <property type="component" value="Unassembled WGS sequence"/>
</dbReference>
<dbReference type="InterPro" id="IPR001173">
    <property type="entry name" value="Glyco_trans_2-like"/>
</dbReference>
<name>A0A9X1QZF4_9FLAO</name>
<feature type="domain" description="Galactosyltransferase C-terminal" evidence="4">
    <location>
        <begin position="145"/>
        <end position="191"/>
    </location>
</feature>
<dbReference type="AlphaFoldDB" id="A0A9X1QZF4"/>
<dbReference type="SUPFAM" id="SSF53448">
    <property type="entry name" value="Nucleotide-diphospho-sugar transferases"/>
    <property type="match status" value="1"/>
</dbReference>
<dbReference type="GO" id="GO:0016740">
    <property type="term" value="F:transferase activity"/>
    <property type="evidence" value="ECO:0007669"/>
    <property type="project" value="UniProtKB-KW"/>
</dbReference>
<dbReference type="InterPro" id="IPR027791">
    <property type="entry name" value="Galactosyl_T_C"/>
</dbReference>
<accession>A0A9X1QZF4</accession>
<keyword evidence="6" id="KW-1185">Reference proteome</keyword>
<evidence type="ECO:0000313" key="6">
    <source>
        <dbReference type="Proteomes" id="UP001139461"/>
    </source>
</evidence>
<evidence type="ECO:0000313" key="5">
    <source>
        <dbReference type="EMBL" id="MCG2419878.1"/>
    </source>
</evidence>
<keyword evidence="2" id="KW-0175">Coiled coil</keyword>
<dbReference type="Pfam" id="PF00535">
    <property type="entry name" value="Glycos_transf_2"/>
    <property type="match status" value="1"/>
</dbReference>
<comment type="caution">
    <text evidence="5">The sequence shown here is derived from an EMBL/GenBank/DDBJ whole genome shotgun (WGS) entry which is preliminary data.</text>
</comment>
<dbReference type="InterPro" id="IPR050834">
    <property type="entry name" value="Glycosyltransf_2"/>
</dbReference>
<evidence type="ECO:0000259" key="3">
    <source>
        <dbReference type="Pfam" id="PF00535"/>
    </source>
</evidence>
<gene>
    <name evidence="5" type="ORF">K8089_12680</name>
</gene>
<dbReference type="PANTHER" id="PTHR43685">
    <property type="entry name" value="GLYCOSYLTRANSFERASE"/>
    <property type="match status" value="1"/>
</dbReference>
<dbReference type="PANTHER" id="PTHR43685:SF2">
    <property type="entry name" value="GLYCOSYLTRANSFERASE 2-LIKE DOMAIN-CONTAINING PROTEIN"/>
    <property type="match status" value="1"/>
</dbReference>